<accession>A0A6J7WAQ9</accession>
<name>A0A6J7WAQ9_9CAUD</name>
<proteinExistence type="predicted"/>
<evidence type="ECO:0000313" key="1">
    <source>
        <dbReference type="EMBL" id="CAB5194643.1"/>
    </source>
</evidence>
<organism evidence="1">
    <name type="scientific">uncultured Caudovirales phage</name>
    <dbReference type="NCBI Taxonomy" id="2100421"/>
    <lineage>
        <taxon>Viruses</taxon>
        <taxon>Duplodnaviria</taxon>
        <taxon>Heunggongvirae</taxon>
        <taxon>Uroviricota</taxon>
        <taxon>Caudoviricetes</taxon>
        <taxon>Peduoviridae</taxon>
        <taxon>Maltschvirus</taxon>
        <taxon>Maltschvirus maltsch</taxon>
    </lineage>
</organism>
<dbReference type="EMBL" id="LR798219">
    <property type="protein sequence ID" value="CAB5194643.1"/>
    <property type="molecule type" value="Genomic_DNA"/>
</dbReference>
<gene>
    <name evidence="1" type="ORF">UFOVP169_24</name>
</gene>
<protein>
    <submittedName>
        <fullName evidence="1">Uncharacterized protein</fullName>
    </submittedName>
</protein>
<reference evidence="1" key="1">
    <citation type="submission" date="2020-05" db="EMBL/GenBank/DDBJ databases">
        <authorList>
            <person name="Chiriac C."/>
            <person name="Salcher M."/>
            <person name="Ghai R."/>
            <person name="Kavagutti S V."/>
        </authorList>
    </citation>
    <scope>NUCLEOTIDE SEQUENCE</scope>
</reference>
<sequence>MHTITLVVDNTTYYLNSTTDPLELTKRARKPYKPKKPKDIRKFPVRSDLSTAEYVRQFDALNFLQPVQYWPELNTIGTAQYDPSIPLFEILTDEVAA</sequence>